<accession>A0ABQ3UYE8</accession>
<evidence type="ECO:0000313" key="2">
    <source>
        <dbReference type="EMBL" id="GHO57693.1"/>
    </source>
</evidence>
<feature type="transmembrane region" description="Helical" evidence="1">
    <location>
        <begin position="92"/>
        <end position="111"/>
    </location>
</feature>
<reference evidence="2 3" key="1">
    <citation type="journal article" date="2021" name="Int. J. Syst. Evol. Microbiol.">
        <title>Reticulibacter mediterranei gen. nov., sp. nov., within the new family Reticulibacteraceae fam. nov., and Ktedonospora formicarum gen. nov., sp. nov., Ktedonobacter robiniae sp. nov., Dictyobacter formicarum sp. nov. and Dictyobacter arantiisoli sp. nov., belonging to the class Ktedonobacteria.</title>
        <authorList>
            <person name="Yabe S."/>
            <person name="Zheng Y."/>
            <person name="Wang C.M."/>
            <person name="Sakai Y."/>
            <person name="Abe K."/>
            <person name="Yokota A."/>
            <person name="Donadio S."/>
            <person name="Cavaletti L."/>
            <person name="Monciardini P."/>
        </authorList>
    </citation>
    <scope>NUCLEOTIDE SEQUENCE [LARGE SCALE GENOMIC DNA]</scope>
    <source>
        <strain evidence="2 3">SOSP1-30</strain>
    </source>
</reference>
<evidence type="ECO:0000313" key="3">
    <source>
        <dbReference type="Proteomes" id="UP000654345"/>
    </source>
</evidence>
<comment type="caution">
    <text evidence="2">The sequence shown here is derived from an EMBL/GenBank/DDBJ whole genome shotgun (WGS) entry which is preliminary data.</text>
</comment>
<feature type="transmembrane region" description="Helical" evidence="1">
    <location>
        <begin position="7"/>
        <end position="28"/>
    </location>
</feature>
<protein>
    <recommendedName>
        <fullName evidence="4">Cytochrome b561 domain-containing protein</fullName>
    </recommendedName>
</protein>
<keyword evidence="1" id="KW-0812">Transmembrane</keyword>
<keyword evidence="3" id="KW-1185">Reference proteome</keyword>
<evidence type="ECO:0008006" key="4">
    <source>
        <dbReference type="Google" id="ProtNLM"/>
    </source>
</evidence>
<proteinExistence type="predicted"/>
<gene>
    <name evidence="2" type="ORF">KSB_61680</name>
</gene>
<dbReference type="RefSeq" id="WP_201374030.1">
    <property type="nucleotide sequence ID" value="NZ_BNJG01000002.1"/>
</dbReference>
<keyword evidence="1" id="KW-0472">Membrane</keyword>
<organism evidence="2 3">
    <name type="scientific">Ktedonobacter robiniae</name>
    <dbReference type="NCBI Taxonomy" id="2778365"/>
    <lineage>
        <taxon>Bacteria</taxon>
        <taxon>Bacillati</taxon>
        <taxon>Chloroflexota</taxon>
        <taxon>Ktedonobacteria</taxon>
        <taxon>Ktedonobacterales</taxon>
        <taxon>Ktedonobacteraceae</taxon>
        <taxon>Ktedonobacter</taxon>
    </lineage>
</organism>
<dbReference type="EMBL" id="BNJG01000002">
    <property type="protein sequence ID" value="GHO57693.1"/>
    <property type="molecule type" value="Genomic_DNA"/>
</dbReference>
<name>A0ABQ3UYE8_9CHLR</name>
<feature type="transmembrane region" description="Helical" evidence="1">
    <location>
        <begin position="64"/>
        <end position="86"/>
    </location>
</feature>
<dbReference type="Proteomes" id="UP000654345">
    <property type="component" value="Unassembled WGS sequence"/>
</dbReference>
<keyword evidence="1" id="KW-1133">Transmembrane helix</keyword>
<sequence length="137" mass="14916">MKTTVHIIHWISNIAGAGALVLGLLHWFANISFLSAHMWFGLVVTLALLALSIVLLLTRGMRVAGALGIIYAMIIPLFGMNQFLLLIGDWHWLVRVAHLLVSAGAMGFVGIMSARYLKLKQAEGKDAPQMSAPQAVR</sequence>
<feature type="transmembrane region" description="Helical" evidence="1">
    <location>
        <begin position="34"/>
        <end position="57"/>
    </location>
</feature>
<evidence type="ECO:0000256" key="1">
    <source>
        <dbReference type="SAM" id="Phobius"/>
    </source>
</evidence>